<protein>
    <submittedName>
        <fullName evidence="3">RNA polymerase II-associated, putative</fullName>
    </submittedName>
</protein>
<organism evidence="3 4">
    <name type="scientific">Babesia ovis</name>
    <dbReference type="NCBI Taxonomy" id="5869"/>
    <lineage>
        <taxon>Eukaryota</taxon>
        <taxon>Sar</taxon>
        <taxon>Alveolata</taxon>
        <taxon>Apicomplexa</taxon>
        <taxon>Aconoidasida</taxon>
        <taxon>Piroplasmida</taxon>
        <taxon>Babesiidae</taxon>
        <taxon>Babesia</taxon>
    </lineage>
</organism>
<feature type="region of interest" description="Disordered" evidence="1">
    <location>
        <begin position="442"/>
        <end position="485"/>
    </location>
</feature>
<proteinExistence type="predicted"/>
<dbReference type="OrthoDB" id="348201at2759"/>
<dbReference type="GO" id="GO:0006366">
    <property type="term" value="P:transcription by RNA polymerase II"/>
    <property type="evidence" value="ECO:0007669"/>
    <property type="project" value="InterPro"/>
</dbReference>
<gene>
    <name evidence="3" type="ORF">BaOVIS_020190</name>
</gene>
<sequence>MKGWDAQSEEQSGCSDNDFDIVEHFSDDDDTTPKVQDGQTKPSSHTTKDTGFPRALHRSLMPHGLGRSKLFSGNQAGGFADQNKLSTWTGSPDTSVAHYRHELGNTNLKTASGDILGAADAHLPDIEGMTPEEIKEHQAFLYEKLGKETCEFLIQRRLRRIKQSVQAVGATQTDDASRPYCSQADETGPRDIFTNHAATEGITFKADVNELRKLEWTNPVEQDHVTERDSDTMRLHQLRFDFDGNLVTNMTHEDVDKHRHESSLYNHGKEPDKAGYTIPELLELMQSTFKPQVQIATRALSNVVNRALLNPVRYFGYPCDRWYNYIMQDVDLVGRIGFLALSNMGNLQILIDALRCLGSLLFGDLTPGITNSGDKTTLGRPEVLLPMQEILFGLHLDDMGLEMYSWNPLMANFALSPTMANISRVMKVNVGNPIDTDNLSCSTTETHNSQSGTPEERHVRFRESPPADKHSGTDDSEAELSERDDGDKEMVQFYTNAINGKFTGTDIDEIKSILAEARSIIGTDNYKQSKMDSALYLITQCDLVGRLCMIMDQHEENFSLQAYCITVLCGLLVRFGSNFARALIGYNLFVHRLERITTSLILGTELNQNLSGKLCNNPDMQDARLHLTSSILCCMRLLSVMDKRVFHKVLDRIGAIALVKQTITQAFEVSISRLYGSTGYKSKPCLVDSNMVIPATMAIRCLTVWAMQQMHEDTLDELSPVFAMQLDMLSRTGDIALDLSAFIGTTGILMAQICFHLTVLMERSKTRHHLRYTWNSSMFYDLIQKLIEIGEDCGHERDILIAAAFRLYCADLSYRLYQQGNENIETCTIPKEGLETIGKHLVRIADHFCCYISKDEIDLVAPWWSTETLAGNSQPVSSYNAGIYTVSNIVVPSIFATAMLDLLVLFKKTDPSVYTSLRSSVNQGCNNLLESMISALGSYQTYHMKNTLGLYSETGIVLNKPVPLMESWASFISRFVQMWKKTTDSHGNVDLNRSAQSSVDICVGISCLDAILAALSVSCCYKTVCSLLERLYLETNITPNSGLDCDSGSVENPGAHEVEKQSGPINARRNDLDNFRAFNDLLIKTHTVGDLSMPLVDFLSFVPVLCTAIMTNGTDEINLVPTGLIQCLLSDDKLRKCFLKWVPQVSMADNMVNVVANSDQDTRWNLEPCAIQMLEVFVFRDLSSSLTIVAHPASVTRRTVFQGLGEWETIVNYMASSCVGDPHHTLMDSLCGPKASNATEAIDDALSRITTNVINKFKSGIGDSPFVMAVLMLLLSVFSRQDCAKRIWADTHLMVLLGRNVVVDHKTQDVRCIHPDGEMSLGNVIMYMPKFNAEGDIVDSQRRVLSELRQCEPQYLTSGNAIMLIAMASITAWD</sequence>
<evidence type="ECO:0000256" key="1">
    <source>
        <dbReference type="SAM" id="MobiDB-lite"/>
    </source>
</evidence>
<evidence type="ECO:0000313" key="3">
    <source>
        <dbReference type="EMBL" id="GFE54615.1"/>
    </source>
</evidence>
<accession>A0A9W5WV30</accession>
<feature type="compositionally biased region" description="Polar residues" evidence="1">
    <location>
        <begin position="33"/>
        <end position="45"/>
    </location>
</feature>
<evidence type="ECO:0000313" key="4">
    <source>
        <dbReference type="Proteomes" id="UP001057455"/>
    </source>
</evidence>
<feature type="compositionally biased region" description="Basic and acidic residues" evidence="1">
    <location>
        <begin position="454"/>
        <end position="473"/>
    </location>
</feature>
<dbReference type="InterPro" id="IPR039913">
    <property type="entry name" value="RPAP1/Rba50"/>
</dbReference>
<dbReference type="PANTHER" id="PTHR21483:SF18">
    <property type="entry name" value="RNA POLYMERASE II-ASSOCIATED PROTEIN 1"/>
    <property type="match status" value="1"/>
</dbReference>
<feature type="compositionally biased region" description="Polar residues" evidence="1">
    <location>
        <begin position="442"/>
        <end position="453"/>
    </location>
</feature>
<dbReference type="EMBL" id="BLIY01000017">
    <property type="protein sequence ID" value="GFE54615.1"/>
    <property type="molecule type" value="Genomic_DNA"/>
</dbReference>
<comment type="caution">
    <text evidence="3">The sequence shown here is derived from an EMBL/GenBank/DDBJ whole genome shotgun (WGS) entry which is preliminary data.</text>
</comment>
<name>A0A9W5WV30_BABOV</name>
<reference evidence="3" key="1">
    <citation type="submission" date="2019-12" db="EMBL/GenBank/DDBJ databases">
        <title>Genome sequence of Babesia ovis.</title>
        <authorList>
            <person name="Yamagishi J."/>
            <person name="Sevinc F."/>
            <person name="Xuan X."/>
        </authorList>
    </citation>
    <scope>NUCLEOTIDE SEQUENCE</scope>
    <source>
        <strain evidence="3">Selcuk</strain>
    </source>
</reference>
<dbReference type="Pfam" id="PF08620">
    <property type="entry name" value="RPAP1_C"/>
    <property type="match status" value="1"/>
</dbReference>
<feature type="region of interest" description="Disordered" evidence="1">
    <location>
        <begin position="1"/>
        <end position="52"/>
    </location>
</feature>
<dbReference type="Proteomes" id="UP001057455">
    <property type="component" value="Unassembled WGS sequence"/>
</dbReference>
<dbReference type="PANTHER" id="PTHR21483">
    <property type="entry name" value="RNA POLYMERASE II-ASSOCIATED PROTEIN 1"/>
    <property type="match status" value="1"/>
</dbReference>
<keyword evidence="4" id="KW-1185">Reference proteome</keyword>
<evidence type="ECO:0000259" key="2">
    <source>
        <dbReference type="Pfam" id="PF08620"/>
    </source>
</evidence>
<feature type="domain" description="RPAP1 C-terminal" evidence="2">
    <location>
        <begin position="237"/>
        <end position="307"/>
    </location>
</feature>
<dbReference type="InterPro" id="IPR013929">
    <property type="entry name" value="RPAP1_C"/>
</dbReference>